<dbReference type="Pfam" id="PF17109">
    <property type="entry name" value="Goodbye"/>
    <property type="match status" value="1"/>
</dbReference>
<dbReference type="InterPro" id="IPR056884">
    <property type="entry name" value="NPHP3-like_N"/>
</dbReference>
<reference evidence="4" key="1">
    <citation type="journal article" date="2022" name="New Phytol.">
        <title>Evolutionary transition to the ectomycorrhizal habit in the genomes of a hyperdiverse lineage of mushroom-forming fungi.</title>
        <authorList>
            <person name="Looney B."/>
            <person name="Miyauchi S."/>
            <person name="Morin E."/>
            <person name="Drula E."/>
            <person name="Courty P.E."/>
            <person name="Kohler A."/>
            <person name="Kuo A."/>
            <person name="LaButti K."/>
            <person name="Pangilinan J."/>
            <person name="Lipzen A."/>
            <person name="Riley R."/>
            <person name="Andreopoulos W."/>
            <person name="He G."/>
            <person name="Johnson J."/>
            <person name="Nolan M."/>
            <person name="Tritt A."/>
            <person name="Barry K.W."/>
            <person name="Grigoriev I.V."/>
            <person name="Nagy L.G."/>
            <person name="Hibbett D."/>
            <person name="Henrissat B."/>
            <person name="Matheny P.B."/>
            <person name="Labbe J."/>
            <person name="Martin F.M."/>
        </authorList>
    </citation>
    <scope>NUCLEOTIDE SEQUENCE</scope>
    <source>
        <strain evidence="4">BPL690</strain>
    </source>
</reference>
<feature type="repeat" description="ANK" evidence="2">
    <location>
        <begin position="903"/>
        <end position="936"/>
    </location>
</feature>
<dbReference type="PANTHER" id="PTHR10039">
    <property type="entry name" value="AMELOGENIN"/>
    <property type="match status" value="1"/>
</dbReference>
<name>A0AAD4LYB1_9AGAM</name>
<dbReference type="PROSITE" id="PS50837">
    <property type="entry name" value="NACHT"/>
    <property type="match status" value="1"/>
</dbReference>
<dbReference type="Gene3D" id="1.25.40.20">
    <property type="entry name" value="Ankyrin repeat-containing domain"/>
    <property type="match status" value="1"/>
</dbReference>
<evidence type="ECO:0000259" key="3">
    <source>
        <dbReference type="PROSITE" id="PS50837"/>
    </source>
</evidence>
<dbReference type="AlphaFoldDB" id="A0AAD4LYB1"/>
<keyword evidence="2" id="KW-0040">ANK repeat</keyword>
<accession>A0AAD4LYB1</accession>
<dbReference type="SUPFAM" id="SSF48403">
    <property type="entry name" value="Ankyrin repeat"/>
    <property type="match status" value="1"/>
</dbReference>
<dbReference type="SUPFAM" id="SSF52540">
    <property type="entry name" value="P-loop containing nucleoside triphosphate hydrolases"/>
    <property type="match status" value="1"/>
</dbReference>
<keyword evidence="5" id="KW-1185">Reference proteome</keyword>
<evidence type="ECO:0000256" key="2">
    <source>
        <dbReference type="PROSITE-ProRule" id="PRU00023"/>
    </source>
</evidence>
<dbReference type="Pfam" id="PF12796">
    <property type="entry name" value="Ank_2"/>
    <property type="match status" value="2"/>
</dbReference>
<evidence type="ECO:0000256" key="1">
    <source>
        <dbReference type="ARBA" id="ARBA00022737"/>
    </source>
</evidence>
<dbReference type="SMART" id="SM00248">
    <property type="entry name" value="ANK"/>
    <property type="match status" value="5"/>
</dbReference>
<dbReference type="InterPro" id="IPR002110">
    <property type="entry name" value="Ankyrin_rpt"/>
</dbReference>
<sequence length="966" mass="107958">MNRQISLSSLSSASSSDIRSLFQTTLEDYEKRTGINLIDHQLAIDLNSCDTADSIISTLRSHLQTLNNFRGEDAVVVIKWLKRIVRHLNTLSTNGVLGGESTRLLFPLENAILSSIGVLLVTIDGTQVSANYDILIDLFKSIESFLKRLATRIKTPVTTSVIEMVTKILLELLSTLALATQQDRAEKLGDKLLGDNDIESVIERLGQFTQQGIRTAAAQTLDIIHGLVQNMKTLIDDGKASTDDIQYALVIVQRLASDIIDKSKRDQLLKDVRNWLSPSDPSQSHNIARKAHHTGTSTWFIEGHTFAEWKNTGSLLWIHGKPGSGKSVLCSMIIQEITRMRETGLASMGYFYFDRKNTEKQDACGLISSLLVQLSEQSEFYSDILSRLYSTHAAGSRQAGDDALLECLKDMLSVPGQGPIYIILDGLDESPKGPSTPSPRESVLEFIELLTKLDHSHLHICVSSCMEADIRSVLHPLTSQTVCLHEENGQIEDINNYINFFINSDVNTRQWKDDDKEFVIKKVSEEADGMFRWAFCRLDQLRRCLPRGIRGTLDEFPETMEYGYERILLDIDEKKWEAAHLLFRCIAVATRPLRVSELADFLALDYKLNELPVLEAGWRPKDPEYAVLATCSSFILIEDANESPPVVHFSHFSVKKYLTSNNLDRADRRVSRYSFSIEDAHTTVAHGCLSTLLHVDEKVNRSSITNFPLAAYAAQYLVIHTSFPNVQRCVRDSLKRLLDPHKPHFAIWVWIYDVDEYSGQSMTSETPSQPRAGPLYYASQFGLNEIVFWLSSTYSSSINSLGGYYGTPLIAACAKGHADIATNLLYRGGSHRTEGPDGRTALYSASENGHLNIVGSLLERLADPNTLFMGQYSPLGQALRNGHLEVARSLIQHRAQVYQENSLGETVLHQASNGGYDLESIRFLLRCGANTGCKDRQGRTALDIARESGQEEIVQLLLGHDANTMH</sequence>
<protein>
    <recommendedName>
        <fullName evidence="3">NACHT domain-containing protein</fullName>
    </recommendedName>
</protein>
<evidence type="ECO:0000313" key="5">
    <source>
        <dbReference type="Proteomes" id="UP001203297"/>
    </source>
</evidence>
<dbReference type="InterPro" id="IPR036770">
    <property type="entry name" value="Ankyrin_rpt-contain_sf"/>
</dbReference>
<dbReference type="InterPro" id="IPR027417">
    <property type="entry name" value="P-loop_NTPase"/>
</dbReference>
<gene>
    <name evidence="4" type="ORF">B0F90DRAFT_1821216</name>
</gene>
<dbReference type="PANTHER" id="PTHR10039:SF16">
    <property type="entry name" value="GPI INOSITOL-DEACYLASE"/>
    <property type="match status" value="1"/>
</dbReference>
<feature type="repeat" description="ANK" evidence="2">
    <location>
        <begin position="937"/>
        <end position="966"/>
    </location>
</feature>
<dbReference type="PROSITE" id="PS50297">
    <property type="entry name" value="ANK_REP_REGION"/>
    <property type="match status" value="2"/>
</dbReference>
<feature type="repeat" description="ANK" evidence="2">
    <location>
        <begin position="837"/>
        <end position="865"/>
    </location>
</feature>
<organism evidence="4 5">
    <name type="scientific">Multifurca ochricompacta</name>
    <dbReference type="NCBI Taxonomy" id="376703"/>
    <lineage>
        <taxon>Eukaryota</taxon>
        <taxon>Fungi</taxon>
        <taxon>Dikarya</taxon>
        <taxon>Basidiomycota</taxon>
        <taxon>Agaricomycotina</taxon>
        <taxon>Agaricomycetes</taxon>
        <taxon>Russulales</taxon>
        <taxon>Russulaceae</taxon>
        <taxon>Multifurca</taxon>
    </lineage>
</organism>
<dbReference type="PROSITE" id="PS50088">
    <property type="entry name" value="ANK_REPEAT"/>
    <property type="match status" value="3"/>
</dbReference>
<dbReference type="EMBL" id="WTXG01000074">
    <property type="protein sequence ID" value="KAI0294468.1"/>
    <property type="molecule type" value="Genomic_DNA"/>
</dbReference>
<keyword evidence="1" id="KW-0677">Repeat</keyword>
<dbReference type="InterPro" id="IPR031350">
    <property type="entry name" value="Goodbye_dom"/>
</dbReference>
<comment type="caution">
    <text evidence="4">The sequence shown here is derived from an EMBL/GenBank/DDBJ whole genome shotgun (WGS) entry which is preliminary data.</text>
</comment>
<dbReference type="Proteomes" id="UP001203297">
    <property type="component" value="Unassembled WGS sequence"/>
</dbReference>
<dbReference type="Gene3D" id="3.40.50.300">
    <property type="entry name" value="P-loop containing nucleotide triphosphate hydrolases"/>
    <property type="match status" value="1"/>
</dbReference>
<dbReference type="InterPro" id="IPR007111">
    <property type="entry name" value="NACHT_NTPase"/>
</dbReference>
<dbReference type="Pfam" id="PF24883">
    <property type="entry name" value="NPHP3_N"/>
    <property type="match status" value="1"/>
</dbReference>
<proteinExistence type="predicted"/>
<feature type="domain" description="NACHT" evidence="3">
    <location>
        <begin position="314"/>
        <end position="429"/>
    </location>
</feature>
<evidence type="ECO:0000313" key="4">
    <source>
        <dbReference type="EMBL" id="KAI0294468.1"/>
    </source>
</evidence>